<evidence type="ECO:0000256" key="8">
    <source>
        <dbReference type="ARBA" id="ARBA00023242"/>
    </source>
</evidence>
<accession>A0A8J7T8M5</accession>
<dbReference type="GO" id="GO:0005634">
    <property type="term" value="C:nucleus"/>
    <property type="evidence" value="ECO:0007669"/>
    <property type="project" value="TreeGrafter"/>
</dbReference>
<evidence type="ECO:0000313" key="12">
    <source>
        <dbReference type="Proteomes" id="UP000736164"/>
    </source>
</evidence>
<keyword evidence="2" id="KW-0863">Zinc-finger</keyword>
<feature type="region of interest" description="Disordered" evidence="9">
    <location>
        <begin position="44"/>
        <end position="80"/>
    </location>
</feature>
<dbReference type="InterPro" id="IPR013088">
    <property type="entry name" value="Znf_NHR/GATA"/>
</dbReference>
<keyword evidence="12" id="KW-1185">Reference proteome</keyword>
<keyword evidence="5" id="KW-0238">DNA-binding</keyword>
<keyword evidence="3" id="KW-0862">Zinc</keyword>
<keyword evidence="8" id="KW-0539">Nucleus</keyword>
<sequence length="507" mass="55358">MSSSSNSCPTPALGAHVNGYPMAHYSYFFPHVLGGLSPPSLPGLPVSGYSTPSPATGDEEGTVPRGDETAEPALPDPLQRRPRCEFPQLAVLRRLTASAQAQAPAGCQRQLKTPGRHEVFGALRCGTGIGLERRWFRLVFPVVGVFQVTLPCEVGGTRRSAPESACGSPGAKSVEVVRVVLVAPATERRFCCCCCWDITFNRVFFLESPTRIMYESVDVVGLNPSPNPFLMVDYYNQNRGCLIQEKTIVTGSHHPYGSSIRNQHWTGSNHCIVQKGVLTSRQRVYSRSDECWLPALFVGSDHMTLARRRRNLAERCHFKRPHRRGNGVSSVHDPFFLLLHVPFGICTCPQTSPGGASSLLPPPVPSGSVTLIGWGYLNLECFTQGYPVALPVETRGPCQLCPPSPGTETRALLQSVSRTHFSLSTCFCWQFHLTFSIETQSTSSEEIVPSPPSPPPPPRVYKPCFVCQDKSSGYHYGVSACEGCKVSEPATPRHLEPPPDVAQLGQE</sequence>
<dbReference type="GO" id="GO:0071376">
    <property type="term" value="P:cellular response to corticotropin-releasing hormone stimulus"/>
    <property type="evidence" value="ECO:0007669"/>
    <property type="project" value="TreeGrafter"/>
</dbReference>
<dbReference type="GO" id="GO:0035259">
    <property type="term" value="F:nuclear glucocorticoid receptor binding"/>
    <property type="evidence" value="ECO:0007669"/>
    <property type="project" value="TreeGrafter"/>
</dbReference>
<keyword evidence="7" id="KW-0675">Receptor</keyword>
<feature type="region of interest" description="Disordered" evidence="9">
    <location>
        <begin position="488"/>
        <end position="507"/>
    </location>
</feature>
<evidence type="ECO:0000313" key="11">
    <source>
        <dbReference type="EMBL" id="MBN3313796.1"/>
    </source>
</evidence>
<feature type="non-terminal residue" evidence="11">
    <location>
        <position position="507"/>
    </location>
</feature>
<evidence type="ECO:0000256" key="5">
    <source>
        <dbReference type="ARBA" id="ARBA00023125"/>
    </source>
</evidence>
<dbReference type="GO" id="GO:0005667">
    <property type="term" value="C:transcription regulator complex"/>
    <property type="evidence" value="ECO:0007669"/>
    <property type="project" value="TreeGrafter"/>
</dbReference>
<dbReference type="SUPFAM" id="SSF57716">
    <property type="entry name" value="Glucocorticoid receptor-like (DNA-binding domain)"/>
    <property type="match status" value="1"/>
</dbReference>
<evidence type="ECO:0000256" key="2">
    <source>
        <dbReference type="ARBA" id="ARBA00022771"/>
    </source>
</evidence>
<evidence type="ECO:0000259" key="10">
    <source>
        <dbReference type="Pfam" id="PF00105"/>
    </source>
</evidence>
<dbReference type="PANTHER" id="PTHR24085">
    <property type="entry name" value="NUCLEAR HORMONE RECEPTOR"/>
    <property type="match status" value="1"/>
</dbReference>
<gene>
    <name evidence="11" type="primary">Rarab</name>
    <name evidence="11" type="ORF">GTO95_0017893</name>
</gene>
<dbReference type="Proteomes" id="UP000736164">
    <property type="component" value="Unassembled WGS sequence"/>
</dbReference>
<comment type="caution">
    <text evidence="11">The sequence shown here is derived from an EMBL/GenBank/DDBJ whole genome shotgun (WGS) entry which is preliminary data.</text>
</comment>
<keyword evidence="4" id="KW-0805">Transcription regulation</keyword>
<dbReference type="EMBL" id="JAAWVO010013038">
    <property type="protein sequence ID" value="MBN3313796.1"/>
    <property type="molecule type" value="Genomic_DNA"/>
</dbReference>
<dbReference type="Pfam" id="PF00105">
    <property type="entry name" value="zf-C4"/>
    <property type="match status" value="1"/>
</dbReference>
<evidence type="ECO:0000256" key="9">
    <source>
        <dbReference type="SAM" id="MobiDB-lite"/>
    </source>
</evidence>
<dbReference type="GO" id="GO:0008270">
    <property type="term" value="F:zinc ion binding"/>
    <property type="evidence" value="ECO:0007669"/>
    <property type="project" value="UniProtKB-KW"/>
</dbReference>
<evidence type="ECO:0000256" key="7">
    <source>
        <dbReference type="ARBA" id="ARBA00023170"/>
    </source>
</evidence>
<feature type="domain" description="Nuclear receptor" evidence="10">
    <location>
        <begin position="463"/>
        <end position="486"/>
    </location>
</feature>
<feature type="non-terminal residue" evidence="11">
    <location>
        <position position="1"/>
    </location>
</feature>
<keyword evidence="1" id="KW-0479">Metal-binding</keyword>
<name>A0A8J7T8M5_ATRSP</name>
<keyword evidence="6" id="KW-0804">Transcription</keyword>
<evidence type="ECO:0000256" key="1">
    <source>
        <dbReference type="ARBA" id="ARBA00022723"/>
    </source>
</evidence>
<dbReference type="GO" id="GO:0000978">
    <property type="term" value="F:RNA polymerase II cis-regulatory region sequence-specific DNA binding"/>
    <property type="evidence" value="ECO:0007669"/>
    <property type="project" value="TreeGrafter"/>
</dbReference>
<dbReference type="Gene3D" id="3.30.50.10">
    <property type="entry name" value="Erythroid Transcription Factor GATA-1, subunit A"/>
    <property type="match status" value="1"/>
</dbReference>
<organism evidence="11 12">
    <name type="scientific">Atractosteus spatula</name>
    <name type="common">Alligator gar</name>
    <name type="synonym">Lepisosteus spatula</name>
    <dbReference type="NCBI Taxonomy" id="7917"/>
    <lineage>
        <taxon>Eukaryota</taxon>
        <taxon>Metazoa</taxon>
        <taxon>Chordata</taxon>
        <taxon>Craniata</taxon>
        <taxon>Vertebrata</taxon>
        <taxon>Euteleostomi</taxon>
        <taxon>Actinopterygii</taxon>
        <taxon>Neopterygii</taxon>
        <taxon>Holostei</taxon>
        <taxon>Semionotiformes</taxon>
        <taxon>Lepisosteidae</taxon>
        <taxon>Atractosteus</taxon>
    </lineage>
</organism>
<dbReference type="GO" id="GO:0000981">
    <property type="term" value="F:DNA-binding transcription factor activity, RNA polymerase II-specific"/>
    <property type="evidence" value="ECO:0007669"/>
    <property type="project" value="TreeGrafter"/>
</dbReference>
<dbReference type="PANTHER" id="PTHR24085:SF9">
    <property type="match status" value="1"/>
</dbReference>
<dbReference type="InterPro" id="IPR001628">
    <property type="entry name" value="Znf_hrmn_rcpt"/>
</dbReference>
<dbReference type="AlphaFoldDB" id="A0A8J7T8M5"/>
<evidence type="ECO:0000256" key="4">
    <source>
        <dbReference type="ARBA" id="ARBA00023015"/>
    </source>
</evidence>
<reference evidence="11" key="1">
    <citation type="journal article" date="2021" name="Cell">
        <title>Tracing the genetic footprints of vertebrate landing in non-teleost ray-finned fishes.</title>
        <authorList>
            <person name="Bi X."/>
            <person name="Wang K."/>
            <person name="Yang L."/>
            <person name="Pan H."/>
            <person name="Jiang H."/>
            <person name="Wei Q."/>
            <person name="Fang M."/>
            <person name="Yu H."/>
            <person name="Zhu C."/>
            <person name="Cai Y."/>
            <person name="He Y."/>
            <person name="Gan X."/>
            <person name="Zeng H."/>
            <person name="Yu D."/>
            <person name="Zhu Y."/>
            <person name="Jiang H."/>
            <person name="Qiu Q."/>
            <person name="Yang H."/>
            <person name="Zhang Y.E."/>
            <person name="Wang W."/>
            <person name="Zhu M."/>
            <person name="He S."/>
            <person name="Zhang G."/>
        </authorList>
    </citation>
    <scope>NUCLEOTIDE SEQUENCE</scope>
    <source>
        <strain evidence="11">Allg_001</strain>
    </source>
</reference>
<protein>
    <submittedName>
        <fullName evidence="11">RARAB protein</fullName>
    </submittedName>
</protein>
<proteinExistence type="predicted"/>
<evidence type="ECO:0000256" key="6">
    <source>
        <dbReference type="ARBA" id="ARBA00023163"/>
    </source>
</evidence>
<evidence type="ECO:0000256" key="3">
    <source>
        <dbReference type="ARBA" id="ARBA00022833"/>
    </source>
</evidence>